<organism evidence="2 3">
    <name type="scientific">Paramarasmius palmivorus</name>
    <dbReference type="NCBI Taxonomy" id="297713"/>
    <lineage>
        <taxon>Eukaryota</taxon>
        <taxon>Fungi</taxon>
        <taxon>Dikarya</taxon>
        <taxon>Basidiomycota</taxon>
        <taxon>Agaricomycotina</taxon>
        <taxon>Agaricomycetes</taxon>
        <taxon>Agaricomycetidae</taxon>
        <taxon>Agaricales</taxon>
        <taxon>Marasmiineae</taxon>
        <taxon>Marasmiaceae</taxon>
        <taxon>Paramarasmius</taxon>
    </lineage>
</organism>
<evidence type="ECO:0000313" key="2">
    <source>
        <dbReference type="EMBL" id="KAK7037369.1"/>
    </source>
</evidence>
<reference evidence="2 3" key="1">
    <citation type="submission" date="2024-01" db="EMBL/GenBank/DDBJ databases">
        <title>A draft genome for a cacao thread blight-causing isolate of Paramarasmius palmivorus.</title>
        <authorList>
            <person name="Baruah I.K."/>
            <person name="Bukari Y."/>
            <person name="Amoako-Attah I."/>
            <person name="Meinhardt L.W."/>
            <person name="Bailey B.A."/>
            <person name="Cohen S.P."/>
        </authorList>
    </citation>
    <scope>NUCLEOTIDE SEQUENCE [LARGE SCALE GENOMIC DNA]</scope>
    <source>
        <strain evidence="2 3">GH-12</strain>
    </source>
</reference>
<sequence length="114" mass="12334">MSYTQQQAVRTLVTMLITLGENAPPTKQLNTDERQADSPEELHDILTATTFMSDLVENSGTEKDESDSSIDDVAEEDTSSETDTSNESMSKTESEEGSSEGSENAGSDMDLSDD</sequence>
<dbReference type="AlphaFoldDB" id="A0AAW0CEE5"/>
<dbReference type="EMBL" id="JAYKXP010000047">
    <property type="protein sequence ID" value="KAK7037369.1"/>
    <property type="molecule type" value="Genomic_DNA"/>
</dbReference>
<evidence type="ECO:0000256" key="1">
    <source>
        <dbReference type="SAM" id="MobiDB-lite"/>
    </source>
</evidence>
<feature type="compositionally biased region" description="Acidic residues" evidence="1">
    <location>
        <begin position="64"/>
        <end position="80"/>
    </location>
</feature>
<feature type="region of interest" description="Disordered" evidence="1">
    <location>
        <begin position="20"/>
        <end position="114"/>
    </location>
</feature>
<comment type="caution">
    <text evidence="2">The sequence shown here is derived from an EMBL/GenBank/DDBJ whole genome shotgun (WGS) entry which is preliminary data.</text>
</comment>
<evidence type="ECO:0000313" key="3">
    <source>
        <dbReference type="Proteomes" id="UP001383192"/>
    </source>
</evidence>
<proteinExistence type="predicted"/>
<protein>
    <submittedName>
        <fullName evidence="2">Uncharacterized protein</fullName>
    </submittedName>
</protein>
<feature type="compositionally biased region" description="Low complexity" evidence="1">
    <location>
        <begin position="81"/>
        <end position="91"/>
    </location>
</feature>
<name>A0AAW0CEE5_9AGAR</name>
<accession>A0AAW0CEE5</accession>
<keyword evidence="3" id="KW-1185">Reference proteome</keyword>
<feature type="compositionally biased region" description="Polar residues" evidence="1">
    <location>
        <begin position="47"/>
        <end position="59"/>
    </location>
</feature>
<feature type="compositionally biased region" description="Basic and acidic residues" evidence="1">
    <location>
        <begin position="30"/>
        <end position="44"/>
    </location>
</feature>
<gene>
    <name evidence="2" type="ORF">VNI00_011119</name>
</gene>
<dbReference type="Proteomes" id="UP001383192">
    <property type="component" value="Unassembled WGS sequence"/>
</dbReference>